<evidence type="ECO:0000256" key="10">
    <source>
        <dbReference type="SAM" id="SignalP"/>
    </source>
</evidence>
<protein>
    <recommendedName>
        <fullName evidence="11">GOLD domain-containing protein</fullName>
    </recommendedName>
</protein>
<keyword evidence="13" id="KW-1185">Reference proteome</keyword>
<evidence type="ECO:0000256" key="3">
    <source>
        <dbReference type="ARBA" id="ARBA00022473"/>
    </source>
</evidence>
<dbReference type="InterPro" id="IPR036598">
    <property type="entry name" value="GOLD_dom_sf"/>
</dbReference>
<evidence type="ECO:0000313" key="13">
    <source>
        <dbReference type="Proteomes" id="UP000827092"/>
    </source>
</evidence>
<evidence type="ECO:0000256" key="5">
    <source>
        <dbReference type="ARBA" id="ARBA00022729"/>
    </source>
</evidence>
<proteinExistence type="inferred from homology"/>
<feature type="domain" description="GOLD" evidence="11">
    <location>
        <begin position="47"/>
        <end position="130"/>
    </location>
</feature>
<keyword evidence="4 9" id="KW-0812">Transmembrane</keyword>
<sequence>MAVDRCLVAIFFLLFTIIKGIFCETYTFDQNIGVAYEFKIHVDAGKEECFSQYIHPGSTFYVAFQVMRGGDGMAGFAVRHPSGQLVLPYFWKPSAEYEEQTADPGGYYHLCIDNSLSRFASKLVSMYVNSFKRDKWEDYIKELENTDVTVANFTDTLQTVDGRIGEMLKYQDQSRRQMSKDWYVVDSNHSYIQNWSMAQCVVIFLTSTLQVYFVRKLFEVKNVTPTSKPRA</sequence>
<evidence type="ECO:0000256" key="8">
    <source>
        <dbReference type="ARBA" id="ARBA00037847"/>
    </source>
</evidence>
<keyword evidence="3" id="KW-0217">Developmental protein</keyword>
<gene>
    <name evidence="12" type="ORF">JTE90_001641</name>
</gene>
<reference evidence="12 13" key="1">
    <citation type="journal article" date="2022" name="Nat. Ecol. Evol.">
        <title>A masculinizing supergene underlies an exaggerated male reproductive morph in a spider.</title>
        <authorList>
            <person name="Hendrickx F."/>
            <person name="De Corte Z."/>
            <person name="Sonet G."/>
            <person name="Van Belleghem S.M."/>
            <person name="Kostlbacher S."/>
            <person name="Vangestel C."/>
        </authorList>
    </citation>
    <scope>NUCLEOTIDE SEQUENCE [LARGE SCALE GENOMIC DNA]</scope>
    <source>
        <strain evidence="12">W744_W776</strain>
    </source>
</reference>
<dbReference type="EMBL" id="JAFNEN010000052">
    <property type="protein sequence ID" value="KAG8197719.1"/>
    <property type="molecule type" value="Genomic_DNA"/>
</dbReference>
<dbReference type="PANTHER" id="PTHR22811">
    <property type="entry name" value="TRANSMEMBRANE EMP24 DOMAIN-CONTAINING PROTEIN"/>
    <property type="match status" value="1"/>
</dbReference>
<comment type="similarity">
    <text evidence="2 9">Belongs to the EMP24/GP25L family.</text>
</comment>
<dbReference type="InterPro" id="IPR009038">
    <property type="entry name" value="GOLD_dom"/>
</dbReference>
<dbReference type="AlphaFoldDB" id="A0AAV6VME0"/>
<dbReference type="Pfam" id="PF01105">
    <property type="entry name" value="EMP24_GP25L"/>
    <property type="match status" value="1"/>
</dbReference>
<accession>A0AAV6VME0</accession>
<evidence type="ECO:0000259" key="11">
    <source>
        <dbReference type="PROSITE" id="PS50866"/>
    </source>
</evidence>
<feature type="chain" id="PRO_5043865693" description="GOLD domain-containing protein" evidence="10">
    <location>
        <begin position="24"/>
        <end position="231"/>
    </location>
</feature>
<dbReference type="GO" id="GO:0016020">
    <property type="term" value="C:membrane"/>
    <property type="evidence" value="ECO:0007669"/>
    <property type="project" value="UniProtKB-SubCell"/>
</dbReference>
<evidence type="ECO:0000256" key="9">
    <source>
        <dbReference type="RuleBase" id="RU003827"/>
    </source>
</evidence>
<keyword evidence="5 10" id="KW-0732">Signal</keyword>
<evidence type="ECO:0000256" key="6">
    <source>
        <dbReference type="ARBA" id="ARBA00022989"/>
    </source>
</evidence>
<organism evidence="12 13">
    <name type="scientific">Oedothorax gibbosus</name>
    <dbReference type="NCBI Taxonomy" id="931172"/>
    <lineage>
        <taxon>Eukaryota</taxon>
        <taxon>Metazoa</taxon>
        <taxon>Ecdysozoa</taxon>
        <taxon>Arthropoda</taxon>
        <taxon>Chelicerata</taxon>
        <taxon>Arachnida</taxon>
        <taxon>Araneae</taxon>
        <taxon>Araneomorphae</taxon>
        <taxon>Entelegynae</taxon>
        <taxon>Araneoidea</taxon>
        <taxon>Linyphiidae</taxon>
        <taxon>Erigoninae</taxon>
        <taxon>Oedothorax</taxon>
    </lineage>
</organism>
<evidence type="ECO:0000256" key="7">
    <source>
        <dbReference type="ARBA" id="ARBA00023136"/>
    </source>
</evidence>
<comment type="caution">
    <text evidence="12">The sequence shown here is derived from an EMBL/GenBank/DDBJ whole genome shotgun (WGS) entry which is preliminary data.</text>
</comment>
<dbReference type="PROSITE" id="PS50866">
    <property type="entry name" value="GOLD"/>
    <property type="match status" value="1"/>
</dbReference>
<evidence type="ECO:0000313" key="12">
    <source>
        <dbReference type="EMBL" id="KAG8197719.1"/>
    </source>
</evidence>
<comment type="subcellular location">
    <subcellularLocation>
        <location evidence="8">Endomembrane system</location>
        <topology evidence="8">Single-pass membrane protein</topology>
    </subcellularLocation>
    <subcellularLocation>
        <location evidence="1 9">Membrane</location>
        <topology evidence="1 9">Single-pass type I membrane protein</topology>
    </subcellularLocation>
</comment>
<dbReference type="SMART" id="SM01190">
    <property type="entry name" value="EMP24_GP25L"/>
    <property type="match status" value="1"/>
</dbReference>
<evidence type="ECO:0000256" key="1">
    <source>
        <dbReference type="ARBA" id="ARBA00004479"/>
    </source>
</evidence>
<dbReference type="Proteomes" id="UP000827092">
    <property type="component" value="Unassembled WGS sequence"/>
</dbReference>
<evidence type="ECO:0000256" key="2">
    <source>
        <dbReference type="ARBA" id="ARBA00007104"/>
    </source>
</evidence>
<evidence type="ECO:0000256" key="4">
    <source>
        <dbReference type="ARBA" id="ARBA00022692"/>
    </source>
</evidence>
<dbReference type="InterPro" id="IPR015720">
    <property type="entry name" value="Emp24-like"/>
</dbReference>
<keyword evidence="7" id="KW-0472">Membrane</keyword>
<feature type="signal peptide" evidence="10">
    <location>
        <begin position="1"/>
        <end position="23"/>
    </location>
</feature>
<dbReference type="SUPFAM" id="SSF101576">
    <property type="entry name" value="Supernatant protein factor (SPF), C-terminal domain"/>
    <property type="match status" value="1"/>
</dbReference>
<dbReference type="GO" id="GO:0012505">
    <property type="term" value="C:endomembrane system"/>
    <property type="evidence" value="ECO:0007669"/>
    <property type="project" value="UniProtKB-SubCell"/>
</dbReference>
<keyword evidence="6" id="KW-1133">Transmembrane helix</keyword>
<name>A0AAV6VME0_9ARAC</name>